<dbReference type="Pfam" id="PF06985">
    <property type="entry name" value="HET"/>
    <property type="match status" value="1"/>
</dbReference>
<name>A0A9W9GAZ1_9EURO</name>
<evidence type="ECO:0000313" key="3">
    <source>
        <dbReference type="Proteomes" id="UP001141434"/>
    </source>
</evidence>
<sequence>MTSVERDSSGVYGQVEKPSYNILTYTWGRWKIRDRMKHDPPALPIKGTPWKIPAVKEEHFTVAGFQAVLGRMREGGIDWAWVDIACIDQEDEAFNAQEVGRQASIFKKARNVYVWLSRLSTDTLQKVVSGINKSGPDLHYHFFQGLTGLPYVHLDRLSTAFDIFFGDPWFSSLWTLQEVILRHDAKVLSCSGEPVRWDDDYLTFLSMVINACRNIYDGLDLVGRALNTSERENGRLSPEEESVRDQVAQLTNHILQAGFYFFLGSNPNIQYGIAKYRRTSREVDRIYAIMQIYNLRVGKFAHPGDNPTLPSLITEFALANITRSGPELADYPRLDCAHVAPGL</sequence>
<dbReference type="InterPro" id="IPR052895">
    <property type="entry name" value="HetReg/Transcr_Mod"/>
</dbReference>
<feature type="domain" description="Heterokaryon incompatibility" evidence="1">
    <location>
        <begin position="20"/>
        <end position="178"/>
    </location>
</feature>
<dbReference type="Proteomes" id="UP001141434">
    <property type="component" value="Unassembled WGS sequence"/>
</dbReference>
<dbReference type="EMBL" id="JAPMSZ010000001">
    <property type="protein sequence ID" value="KAJ5115227.1"/>
    <property type="molecule type" value="Genomic_DNA"/>
</dbReference>
<dbReference type="AlphaFoldDB" id="A0A9W9GAZ1"/>
<dbReference type="GeneID" id="81390736"/>
<dbReference type="RefSeq" id="XP_056516418.1">
    <property type="nucleotide sequence ID" value="XM_056651568.1"/>
</dbReference>
<gene>
    <name evidence="2" type="ORF">NUU61_000986</name>
</gene>
<protein>
    <submittedName>
        <fullName evidence="2">Heterokaryon incompatibility protein-domain-containing protein</fullName>
    </submittedName>
</protein>
<organism evidence="2 3">
    <name type="scientific">Penicillium alfredii</name>
    <dbReference type="NCBI Taxonomy" id="1506179"/>
    <lineage>
        <taxon>Eukaryota</taxon>
        <taxon>Fungi</taxon>
        <taxon>Dikarya</taxon>
        <taxon>Ascomycota</taxon>
        <taxon>Pezizomycotina</taxon>
        <taxon>Eurotiomycetes</taxon>
        <taxon>Eurotiomycetidae</taxon>
        <taxon>Eurotiales</taxon>
        <taxon>Aspergillaceae</taxon>
        <taxon>Penicillium</taxon>
    </lineage>
</organism>
<keyword evidence="3" id="KW-1185">Reference proteome</keyword>
<reference evidence="2" key="2">
    <citation type="journal article" date="2023" name="IMA Fungus">
        <title>Comparative genomic study of the Penicillium genus elucidates a diverse pangenome and 15 lateral gene transfer events.</title>
        <authorList>
            <person name="Petersen C."/>
            <person name="Sorensen T."/>
            <person name="Nielsen M.R."/>
            <person name="Sondergaard T.E."/>
            <person name="Sorensen J.L."/>
            <person name="Fitzpatrick D.A."/>
            <person name="Frisvad J.C."/>
            <person name="Nielsen K.L."/>
        </authorList>
    </citation>
    <scope>NUCLEOTIDE SEQUENCE</scope>
    <source>
        <strain evidence="2">IBT 34128</strain>
    </source>
</reference>
<dbReference type="OrthoDB" id="2157530at2759"/>
<comment type="caution">
    <text evidence="2">The sequence shown here is derived from an EMBL/GenBank/DDBJ whole genome shotgun (WGS) entry which is preliminary data.</text>
</comment>
<evidence type="ECO:0000259" key="1">
    <source>
        <dbReference type="Pfam" id="PF06985"/>
    </source>
</evidence>
<dbReference type="PANTHER" id="PTHR24148">
    <property type="entry name" value="ANKYRIN REPEAT DOMAIN-CONTAINING PROTEIN 39 HOMOLOG-RELATED"/>
    <property type="match status" value="1"/>
</dbReference>
<accession>A0A9W9GAZ1</accession>
<proteinExistence type="predicted"/>
<evidence type="ECO:0000313" key="2">
    <source>
        <dbReference type="EMBL" id="KAJ5115227.1"/>
    </source>
</evidence>
<dbReference type="PANTHER" id="PTHR24148:SF64">
    <property type="entry name" value="HETEROKARYON INCOMPATIBILITY DOMAIN-CONTAINING PROTEIN"/>
    <property type="match status" value="1"/>
</dbReference>
<dbReference type="InterPro" id="IPR010730">
    <property type="entry name" value="HET"/>
</dbReference>
<reference evidence="2" key="1">
    <citation type="submission" date="2022-11" db="EMBL/GenBank/DDBJ databases">
        <authorList>
            <person name="Petersen C."/>
        </authorList>
    </citation>
    <scope>NUCLEOTIDE SEQUENCE</scope>
    <source>
        <strain evidence="2">IBT 34128</strain>
    </source>
</reference>